<dbReference type="PROSITE" id="PS50110">
    <property type="entry name" value="RESPONSE_REGULATORY"/>
    <property type="match status" value="1"/>
</dbReference>
<dbReference type="EMBL" id="CADCVW010000045">
    <property type="protein sequence ID" value="CAA9497460.1"/>
    <property type="molecule type" value="Genomic_DNA"/>
</dbReference>
<dbReference type="InterPro" id="IPR050595">
    <property type="entry name" value="Bact_response_regulator"/>
</dbReference>
<reference evidence="4" key="1">
    <citation type="submission" date="2020-02" db="EMBL/GenBank/DDBJ databases">
        <authorList>
            <person name="Meier V. D."/>
        </authorList>
    </citation>
    <scope>NUCLEOTIDE SEQUENCE</scope>
    <source>
        <strain evidence="4">AVDCRST_MAG39</strain>
    </source>
</reference>
<keyword evidence="1 2" id="KW-0597">Phosphoprotein</keyword>
<dbReference type="AlphaFoldDB" id="A0A6J4SG06"/>
<dbReference type="InterPro" id="IPR011006">
    <property type="entry name" value="CheY-like_superfamily"/>
</dbReference>
<dbReference type="PANTHER" id="PTHR44591:SF3">
    <property type="entry name" value="RESPONSE REGULATORY DOMAIN-CONTAINING PROTEIN"/>
    <property type="match status" value="1"/>
</dbReference>
<dbReference type="Gene3D" id="3.40.50.2300">
    <property type="match status" value="1"/>
</dbReference>
<evidence type="ECO:0000256" key="2">
    <source>
        <dbReference type="PROSITE-ProRule" id="PRU00169"/>
    </source>
</evidence>
<protein>
    <recommendedName>
        <fullName evidence="3">Response regulatory domain-containing protein</fullName>
    </recommendedName>
</protein>
<proteinExistence type="predicted"/>
<gene>
    <name evidence="4" type="ORF">AVDCRST_MAG39-1080</name>
</gene>
<dbReference type="InterPro" id="IPR001789">
    <property type="entry name" value="Sig_transdc_resp-reg_receiver"/>
</dbReference>
<dbReference type="PANTHER" id="PTHR44591">
    <property type="entry name" value="STRESS RESPONSE REGULATOR PROTEIN 1"/>
    <property type="match status" value="1"/>
</dbReference>
<organism evidence="4">
    <name type="scientific">uncultured Sphingomonadaceae bacterium</name>
    <dbReference type="NCBI Taxonomy" id="169976"/>
    <lineage>
        <taxon>Bacteria</taxon>
        <taxon>Pseudomonadati</taxon>
        <taxon>Pseudomonadota</taxon>
        <taxon>Alphaproteobacteria</taxon>
        <taxon>Sphingomonadales</taxon>
        <taxon>Sphingomonadaceae</taxon>
        <taxon>environmental samples</taxon>
    </lineage>
</organism>
<dbReference type="SUPFAM" id="SSF52172">
    <property type="entry name" value="CheY-like"/>
    <property type="match status" value="1"/>
</dbReference>
<dbReference type="Pfam" id="PF00072">
    <property type="entry name" value="Response_reg"/>
    <property type="match status" value="1"/>
</dbReference>
<evidence type="ECO:0000259" key="3">
    <source>
        <dbReference type="PROSITE" id="PS50110"/>
    </source>
</evidence>
<accession>A0A6J4SG06</accession>
<sequence length="124" mass="13644">MNVPARSASPRGTVLVVDDEDVVRMNAHYMWEELGFDVLEAQDGHAAISVLESRPDVAVLFSDCRMPAMSGPDLAKLVAERWPHVRTVLTTGYYDVSVQGWQVLQKPYTVADLARTADDLLAAS</sequence>
<name>A0A6J4SG06_9SPHN</name>
<dbReference type="SMART" id="SM00448">
    <property type="entry name" value="REC"/>
    <property type="match status" value="1"/>
</dbReference>
<evidence type="ECO:0000313" key="4">
    <source>
        <dbReference type="EMBL" id="CAA9497460.1"/>
    </source>
</evidence>
<feature type="domain" description="Response regulatory" evidence="3">
    <location>
        <begin position="13"/>
        <end position="121"/>
    </location>
</feature>
<dbReference type="GO" id="GO:0000160">
    <property type="term" value="P:phosphorelay signal transduction system"/>
    <property type="evidence" value="ECO:0007669"/>
    <property type="project" value="InterPro"/>
</dbReference>
<feature type="modified residue" description="4-aspartylphosphate" evidence="2">
    <location>
        <position position="63"/>
    </location>
</feature>
<evidence type="ECO:0000256" key="1">
    <source>
        <dbReference type="ARBA" id="ARBA00022553"/>
    </source>
</evidence>